<proteinExistence type="inferred from homology"/>
<dbReference type="InterPro" id="IPR006127">
    <property type="entry name" value="ZnuA-like"/>
</dbReference>
<feature type="chain" id="PRO_5046773138" evidence="8">
    <location>
        <begin position="26"/>
        <end position="344"/>
    </location>
</feature>
<feature type="compositionally biased region" description="Basic and acidic residues" evidence="7">
    <location>
        <begin position="122"/>
        <end position="171"/>
    </location>
</feature>
<dbReference type="Gene3D" id="3.40.50.1980">
    <property type="entry name" value="Nitrogenase molybdenum iron protein domain"/>
    <property type="match status" value="2"/>
</dbReference>
<gene>
    <name evidence="9" type="ORF">LNKW23_47100</name>
</gene>
<dbReference type="InterPro" id="IPR050492">
    <property type="entry name" value="Bact_metal-bind_prot9"/>
</dbReference>
<evidence type="ECO:0000256" key="3">
    <source>
        <dbReference type="ARBA" id="ARBA00022448"/>
    </source>
</evidence>
<comment type="caution">
    <text evidence="9">The sequence shown here is derived from an EMBL/GenBank/DDBJ whole genome shotgun (WGS) entry which is preliminary data.</text>
</comment>
<dbReference type="PANTHER" id="PTHR42953">
    <property type="entry name" value="HIGH-AFFINITY ZINC UPTAKE SYSTEM PROTEIN ZNUA-RELATED"/>
    <property type="match status" value="1"/>
</dbReference>
<evidence type="ECO:0000313" key="9">
    <source>
        <dbReference type="EMBL" id="GMG85488.1"/>
    </source>
</evidence>
<evidence type="ECO:0000256" key="6">
    <source>
        <dbReference type="RuleBase" id="RU003512"/>
    </source>
</evidence>
<keyword evidence="4" id="KW-0479">Metal-binding</keyword>
<dbReference type="InterPro" id="IPR006311">
    <property type="entry name" value="TAT_signal"/>
</dbReference>
<keyword evidence="3 6" id="KW-0813">Transport</keyword>
<dbReference type="InterPro" id="IPR006128">
    <property type="entry name" value="Lipoprotein_PsaA-like"/>
</dbReference>
<dbReference type="Proteomes" id="UP001239909">
    <property type="component" value="Unassembled WGS sequence"/>
</dbReference>
<keyword evidence="10" id="KW-1185">Reference proteome</keyword>
<organism evidence="9 10">
    <name type="scientific">Paralimibaculum aggregatum</name>
    <dbReference type="NCBI Taxonomy" id="3036245"/>
    <lineage>
        <taxon>Bacteria</taxon>
        <taxon>Pseudomonadati</taxon>
        <taxon>Pseudomonadota</taxon>
        <taxon>Alphaproteobacteria</taxon>
        <taxon>Rhodobacterales</taxon>
        <taxon>Paracoccaceae</taxon>
        <taxon>Paralimibaculum</taxon>
    </lineage>
</organism>
<dbReference type="PRINTS" id="PR00690">
    <property type="entry name" value="ADHESNFAMILY"/>
</dbReference>
<evidence type="ECO:0000256" key="8">
    <source>
        <dbReference type="SAM" id="SignalP"/>
    </source>
</evidence>
<dbReference type="InterPro" id="IPR006129">
    <property type="entry name" value="AdhesinB"/>
</dbReference>
<comment type="similarity">
    <text evidence="2 6">Belongs to the bacterial solute-binding protein 9 family.</text>
</comment>
<dbReference type="EMBL" id="BSYI01000069">
    <property type="protein sequence ID" value="GMG85488.1"/>
    <property type="molecule type" value="Genomic_DNA"/>
</dbReference>
<evidence type="ECO:0000256" key="7">
    <source>
        <dbReference type="SAM" id="MobiDB-lite"/>
    </source>
</evidence>
<comment type="subcellular location">
    <subcellularLocation>
        <location evidence="1">Cell envelope</location>
    </subcellularLocation>
</comment>
<dbReference type="PROSITE" id="PS51318">
    <property type="entry name" value="TAT"/>
    <property type="match status" value="1"/>
</dbReference>
<accession>A0ABQ6LTQ8</accession>
<evidence type="ECO:0000256" key="2">
    <source>
        <dbReference type="ARBA" id="ARBA00011028"/>
    </source>
</evidence>
<dbReference type="CDD" id="cd01137">
    <property type="entry name" value="PsaA"/>
    <property type="match status" value="1"/>
</dbReference>
<reference evidence="9 10" key="1">
    <citation type="submission" date="2023-04" db="EMBL/GenBank/DDBJ databases">
        <title>Marinoamorphus aggregata gen. nov., sp. Nov., isolate from tissue of brittle star Ophioplocus japonicus.</title>
        <authorList>
            <person name="Kawano K."/>
            <person name="Sawayama S."/>
            <person name="Nakagawa S."/>
        </authorList>
    </citation>
    <scope>NUCLEOTIDE SEQUENCE [LARGE SCALE GENOMIC DNA]</scope>
    <source>
        <strain evidence="9 10">NKW23</strain>
    </source>
</reference>
<dbReference type="RefSeq" id="WP_285674857.1">
    <property type="nucleotide sequence ID" value="NZ_BSYI01000069.1"/>
</dbReference>
<name>A0ABQ6LTQ8_9RHOB</name>
<protein>
    <submittedName>
        <fullName evidence="9">Metal ABC transporter substrate-binding protein</fullName>
    </submittedName>
</protein>
<dbReference type="PRINTS" id="PR00691">
    <property type="entry name" value="ADHESINB"/>
</dbReference>
<dbReference type="SUPFAM" id="SSF53807">
    <property type="entry name" value="Helical backbone' metal receptor"/>
    <property type="match status" value="1"/>
</dbReference>
<evidence type="ECO:0000256" key="1">
    <source>
        <dbReference type="ARBA" id="ARBA00004196"/>
    </source>
</evidence>
<evidence type="ECO:0000313" key="10">
    <source>
        <dbReference type="Proteomes" id="UP001239909"/>
    </source>
</evidence>
<evidence type="ECO:0000256" key="4">
    <source>
        <dbReference type="ARBA" id="ARBA00022723"/>
    </source>
</evidence>
<feature type="region of interest" description="Disordered" evidence="7">
    <location>
        <begin position="114"/>
        <end position="172"/>
    </location>
</feature>
<evidence type="ECO:0000256" key="5">
    <source>
        <dbReference type="ARBA" id="ARBA00022729"/>
    </source>
</evidence>
<keyword evidence="5 8" id="KW-0732">Signal</keyword>
<sequence length="344" mass="36848">MQTRRTLLKSGVAALGVTLAMPASARANDPIPVVATFSILGDMVARIGGEHVALTTLVGPNGDTHVFQPTPADAQAVADAKILFVNGLEFEGWLDRLVDASGFQGTRVVATDGIEPIPFDAGGHDEHEHDERGENDVHAESEHGHGDDRGEDHGEERAEADGRDHHDHGVFDPHAWQSLRNAAIYAANIAKALAEADPQNAAAYEQNRAAYVAEIEALDAEIRTTLAALPADRRTIVTSHDAFQYFGHDYGLTFLAPQGLSTESEASAKDVARLIERIRKEKISAVFVENITDRRLLEQIARETGASIGGTLYPGALSGPDGPSPTYLDMMRHNAATLAQALSS</sequence>
<feature type="signal peptide" evidence="8">
    <location>
        <begin position="1"/>
        <end position="25"/>
    </location>
</feature>
<dbReference type="Pfam" id="PF01297">
    <property type="entry name" value="ZnuA"/>
    <property type="match status" value="1"/>
</dbReference>
<dbReference type="PANTHER" id="PTHR42953:SF1">
    <property type="entry name" value="METAL-BINDING PROTEIN HI_0362-RELATED"/>
    <property type="match status" value="1"/>
</dbReference>